<dbReference type="EC" id="4.1.1.32" evidence="11"/>
<dbReference type="GO" id="GO:0006094">
    <property type="term" value="P:gluconeogenesis"/>
    <property type="evidence" value="ECO:0007669"/>
    <property type="project" value="UniProtKB-UniRule"/>
</dbReference>
<keyword evidence="14" id="KW-0418">Kinase</keyword>
<dbReference type="InterPro" id="IPR018091">
    <property type="entry name" value="PEP_carboxykin_GTP_CS"/>
</dbReference>
<evidence type="ECO:0000256" key="3">
    <source>
        <dbReference type="ARBA" id="ARBA00011245"/>
    </source>
</evidence>
<comment type="function">
    <text evidence="11">Catalyzes the conversion of oxaloacetate (OAA) to phosphoenolpyruvate (PEP), the rate-limiting step in the metabolic pathway that produces glucose from lactate and other precursors derived from the citric acid cycle.</text>
</comment>
<dbReference type="GO" id="GO:0005525">
    <property type="term" value="F:GTP binding"/>
    <property type="evidence" value="ECO:0007669"/>
    <property type="project" value="UniProtKB-UniRule"/>
</dbReference>
<keyword evidence="7 11" id="KW-0210">Decarboxylase</keyword>
<evidence type="ECO:0000259" key="13">
    <source>
        <dbReference type="Pfam" id="PF17297"/>
    </source>
</evidence>
<feature type="domain" description="Phosphoenolpyruvate carboxykinase GTP-utilising N-terminal" evidence="13">
    <location>
        <begin position="19"/>
        <end position="241"/>
    </location>
</feature>
<evidence type="ECO:0000256" key="2">
    <source>
        <dbReference type="ARBA" id="ARBA00005796"/>
    </source>
</evidence>
<feature type="binding site" evidence="11">
    <location>
        <begin position="220"/>
        <end position="222"/>
    </location>
    <ligand>
        <name>substrate</name>
    </ligand>
</feature>
<evidence type="ECO:0000313" key="14">
    <source>
        <dbReference type="EMBL" id="NEV63979.1"/>
    </source>
</evidence>
<dbReference type="InterPro" id="IPR008210">
    <property type="entry name" value="PEP_carboxykinase_N"/>
</dbReference>
<dbReference type="RefSeq" id="WP_164454445.1">
    <property type="nucleotide sequence ID" value="NZ_JAAIJQ010000069.1"/>
</dbReference>
<evidence type="ECO:0000256" key="1">
    <source>
        <dbReference type="ARBA" id="ARBA00004742"/>
    </source>
</evidence>
<keyword evidence="4 11" id="KW-0312">Gluconeogenesis</keyword>
<dbReference type="GO" id="GO:0030145">
    <property type="term" value="F:manganese ion binding"/>
    <property type="evidence" value="ECO:0007669"/>
    <property type="project" value="UniProtKB-UniRule"/>
</dbReference>
<comment type="catalytic activity">
    <reaction evidence="11">
        <text>oxaloacetate + GTP = phosphoenolpyruvate + GDP + CO2</text>
        <dbReference type="Rhea" id="RHEA:10388"/>
        <dbReference type="ChEBI" id="CHEBI:16452"/>
        <dbReference type="ChEBI" id="CHEBI:16526"/>
        <dbReference type="ChEBI" id="CHEBI:37565"/>
        <dbReference type="ChEBI" id="CHEBI:58189"/>
        <dbReference type="ChEBI" id="CHEBI:58702"/>
        <dbReference type="EC" id="4.1.1.32"/>
    </reaction>
</comment>
<dbReference type="Pfam" id="PF17297">
    <property type="entry name" value="PEPCK_N"/>
    <property type="match status" value="1"/>
</dbReference>
<feature type="active site" evidence="11">
    <location>
        <position position="273"/>
    </location>
</feature>
<name>A0A6M0K3J2_9GAMM</name>
<evidence type="ECO:0000256" key="5">
    <source>
        <dbReference type="ARBA" id="ARBA00022723"/>
    </source>
</evidence>
<feature type="binding site" evidence="11">
    <location>
        <position position="390"/>
    </location>
    <ligand>
        <name>GTP</name>
        <dbReference type="ChEBI" id="CHEBI:37565"/>
    </ligand>
</feature>
<dbReference type="FunFam" id="3.40.449.10:FF:000005">
    <property type="entry name" value="Phosphoenolpyruvate carboxykinase [GTP]"/>
    <property type="match status" value="1"/>
</dbReference>
<dbReference type="GO" id="GO:0016301">
    <property type="term" value="F:kinase activity"/>
    <property type="evidence" value="ECO:0007669"/>
    <property type="project" value="UniProtKB-KW"/>
</dbReference>
<dbReference type="EMBL" id="JAAIJQ010000069">
    <property type="protein sequence ID" value="NEV63979.1"/>
    <property type="molecule type" value="Genomic_DNA"/>
</dbReference>
<evidence type="ECO:0000256" key="11">
    <source>
        <dbReference type="HAMAP-Rule" id="MF_00452"/>
    </source>
</evidence>
<comment type="cofactor">
    <cofactor evidence="11">
        <name>Mn(2+)</name>
        <dbReference type="ChEBI" id="CHEBI:29035"/>
    </cofactor>
    <text evidence="11">Binds 1 Mn(2+) ion per subunit.</text>
</comment>
<evidence type="ECO:0000256" key="9">
    <source>
        <dbReference type="ARBA" id="ARBA00023211"/>
    </source>
</evidence>
<dbReference type="PIRSF" id="PIRSF001348">
    <property type="entry name" value="PEP_carboxykinase_GTP"/>
    <property type="match status" value="1"/>
</dbReference>
<keyword evidence="15" id="KW-1185">Reference proteome</keyword>
<evidence type="ECO:0000313" key="15">
    <source>
        <dbReference type="Proteomes" id="UP000483379"/>
    </source>
</evidence>
<dbReference type="InterPro" id="IPR008209">
    <property type="entry name" value="PEP_carboxykinase_GTP"/>
</dbReference>
<dbReference type="SUPFAM" id="SSF53795">
    <property type="entry name" value="PEP carboxykinase-like"/>
    <property type="match status" value="1"/>
</dbReference>
<dbReference type="NCBIfam" id="NF003253">
    <property type="entry name" value="PRK04210.1"/>
    <property type="match status" value="1"/>
</dbReference>
<keyword evidence="5 11" id="KW-0479">Metal-binding</keyword>
<dbReference type="PANTHER" id="PTHR11561:SF0">
    <property type="entry name" value="PHOSPHOENOLPYRUVATE CARBOXYKINASE [GTP]-RELATED"/>
    <property type="match status" value="1"/>
</dbReference>
<reference evidence="14 15" key="1">
    <citation type="submission" date="2020-02" db="EMBL/GenBank/DDBJ databases">
        <title>Genome sequences of Thiorhodococcus mannitoliphagus and Thiorhodococcus minor, purple sulfur photosynthetic bacteria in the gammaproteobacterial family, Chromatiaceae.</title>
        <authorList>
            <person name="Aviles F.A."/>
            <person name="Meyer T.E."/>
            <person name="Kyndt J.A."/>
        </authorList>
    </citation>
    <scope>NUCLEOTIDE SEQUENCE [LARGE SCALE GENOMIC DNA]</scope>
    <source>
        <strain evidence="14 15">DSM 11518</strain>
    </source>
</reference>
<feature type="binding site" evidence="11">
    <location>
        <begin position="388"/>
        <end position="390"/>
    </location>
    <ligand>
        <name>substrate</name>
    </ligand>
</feature>
<dbReference type="GO" id="GO:0071333">
    <property type="term" value="P:cellular response to glucose stimulus"/>
    <property type="evidence" value="ECO:0007669"/>
    <property type="project" value="TreeGrafter"/>
</dbReference>
<feature type="binding site" evidence="11">
    <location>
        <begin position="514"/>
        <end position="517"/>
    </location>
    <ligand>
        <name>GTP</name>
        <dbReference type="ChEBI" id="CHEBI:37565"/>
    </ligand>
</feature>
<dbReference type="InterPro" id="IPR035078">
    <property type="entry name" value="PEP_carboxykinase_GTP_N"/>
</dbReference>
<dbReference type="Gene3D" id="2.170.8.10">
    <property type="entry name" value="Phosphoenolpyruvate Carboxykinase, domain 2"/>
    <property type="match status" value="1"/>
</dbReference>
<dbReference type="Proteomes" id="UP000483379">
    <property type="component" value="Unassembled WGS sequence"/>
</dbReference>
<dbReference type="GO" id="GO:0005829">
    <property type="term" value="C:cytosol"/>
    <property type="evidence" value="ECO:0007669"/>
    <property type="project" value="TreeGrafter"/>
</dbReference>
<feature type="binding site" evidence="11">
    <location>
        <position position="298"/>
    </location>
    <ligand>
        <name>Mn(2+)</name>
        <dbReference type="ChEBI" id="CHEBI:29035"/>
    </ligand>
</feature>
<feature type="binding site" evidence="11">
    <location>
        <position position="229"/>
    </location>
    <ligand>
        <name>Mn(2+)</name>
        <dbReference type="ChEBI" id="CHEBI:29035"/>
    </ligand>
</feature>
<dbReference type="InterPro" id="IPR013035">
    <property type="entry name" value="PEP_carboxykinase_C"/>
</dbReference>
<organism evidence="14 15">
    <name type="scientific">Thiorhodococcus minor</name>
    <dbReference type="NCBI Taxonomy" id="57489"/>
    <lineage>
        <taxon>Bacteria</taxon>
        <taxon>Pseudomonadati</taxon>
        <taxon>Pseudomonadota</taxon>
        <taxon>Gammaproteobacteria</taxon>
        <taxon>Chromatiales</taxon>
        <taxon>Chromatiaceae</taxon>
        <taxon>Thiorhodococcus</taxon>
    </lineage>
</organism>
<proteinExistence type="inferred from homology"/>
<dbReference type="Pfam" id="PF00821">
    <property type="entry name" value="PEPCK_GTP"/>
    <property type="match status" value="1"/>
</dbReference>
<sequence>MSSLHDGATGTGNQRVLGWVDELAALCTPDRVYWCDGSQEEYDRLCEEMVASGAFIRLNPEKRPNSYLACSHPSDVARVENRTFICSVREEDAGPTNNWMDPHKAKPLLQELFEGCMKGRTLYVIPFSMGPLGSPIAHIGVQITDSPYVVVNQRIMTRMGQGVLDVLGADGDFVPCVHSVGAPLQPGEQDVPWPCASSIEDKYIAHFPETREIWSFGSGYGGNALLGKKCFALRIASVMARDEGWLAEHMLILGVESPQHEKLYVGAAFPSACGKTNFAMLIPPEGYEGWKVTTIGDDIAWIKPGDDGRFYAINPEYGLFGVAPGTNEKSNPNALAALTENCIFTNCALTDDGDVWWEGLTEEPPEHLVDWQGKDWNPGCGRPAAHPNARFTAPASACPSMDPEWENPEGVPISAFLFGGRVSQHFPLVFQSYNWEHGVYMAATMGSEATAASIGQAAMRRDPMAMLPFCGYNMADYWRHWLRIGRSHVSTPPRIFRVNWFRKDKHGHFIWPGFGQNMRVLEWVVKRCNHQGAAIESPMGWIPDYDALSWSGLDFDRDTFYAMMNIDREAARKETNEQEELFTRFGDHLPREMEIERELQLARLFHSPPVWDLSATSPGG</sequence>
<keyword evidence="8 11" id="KW-0342">GTP-binding</keyword>
<dbReference type="InterPro" id="IPR035077">
    <property type="entry name" value="PEP_carboxykinase_GTP_C"/>
</dbReference>
<evidence type="ECO:0000256" key="7">
    <source>
        <dbReference type="ARBA" id="ARBA00022793"/>
    </source>
</evidence>
<dbReference type="PANTHER" id="PTHR11561">
    <property type="entry name" value="PHOSPHOENOLPYRUVATE CARBOXYKINASE"/>
    <property type="match status" value="1"/>
</dbReference>
<keyword evidence="9 11" id="KW-0464">Manganese</keyword>
<comment type="pathway">
    <text evidence="1 11">Carbohydrate biosynthesis; gluconeogenesis.</text>
</comment>
<dbReference type="CDD" id="cd00819">
    <property type="entry name" value="PEPCK_GTP"/>
    <property type="match status" value="1"/>
</dbReference>
<dbReference type="GO" id="GO:0042594">
    <property type="term" value="P:response to starvation"/>
    <property type="evidence" value="ECO:0007669"/>
    <property type="project" value="TreeGrafter"/>
</dbReference>
<feature type="binding site" evidence="11">
    <location>
        <position position="249"/>
    </location>
    <ligand>
        <name>Mn(2+)</name>
        <dbReference type="ChEBI" id="CHEBI:29035"/>
    </ligand>
</feature>
<protein>
    <recommendedName>
        <fullName evidence="11">Phosphoenolpyruvate carboxykinase [GTP]</fullName>
        <shortName evidence="11">PEP carboxykinase</shortName>
        <shortName evidence="11">PEPCK</shortName>
        <ecNumber evidence="11">4.1.1.32</ecNumber>
    </recommendedName>
    <alternativeName>
        <fullName evidence="11">GTP-dependent phosphoenolpyruvate carboxykinase</fullName>
        <shortName evidence="11">GTP-PEPCK</shortName>
    </alternativeName>
</protein>
<dbReference type="HAMAP" id="MF_00452">
    <property type="entry name" value="PEPCK_GTP"/>
    <property type="match status" value="1"/>
</dbReference>
<dbReference type="AlphaFoldDB" id="A0A6M0K3J2"/>
<dbReference type="GO" id="GO:0019543">
    <property type="term" value="P:propionate catabolic process"/>
    <property type="evidence" value="ECO:0007669"/>
    <property type="project" value="TreeGrafter"/>
</dbReference>
<feature type="binding site" evidence="11">
    <location>
        <begin position="272"/>
        <end position="277"/>
    </location>
    <ligand>
        <name>GTP</name>
        <dbReference type="ChEBI" id="CHEBI:37565"/>
    </ligand>
</feature>
<keyword evidence="6 11" id="KW-0547">Nucleotide-binding</keyword>
<evidence type="ECO:0000256" key="10">
    <source>
        <dbReference type="ARBA" id="ARBA00023239"/>
    </source>
</evidence>
<dbReference type="Gene3D" id="3.40.449.10">
    <property type="entry name" value="Phosphoenolpyruvate Carboxykinase, domain 1"/>
    <property type="match status" value="1"/>
</dbReference>
<evidence type="ECO:0000256" key="8">
    <source>
        <dbReference type="ARBA" id="ARBA00023134"/>
    </source>
</evidence>
<dbReference type="GO" id="GO:0004613">
    <property type="term" value="F:phosphoenolpyruvate carboxykinase (GTP) activity"/>
    <property type="evidence" value="ECO:0007669"/>
    <property type="project" value="UniProtKB-UniRule"/>
</dbReference>
<dbReference type="GO" id="GO:0006107">
    <property type="term" value="P:oxaloacetate metabolic process"/>
    <property type="evidence" value="ECO:0007669"/>
    <property type="project" value="TreeGrafter"/>
</dbReference>
<comment type="subunit">
    <text evidence="3 11">Monomer.</text>
</comment>
<evidence type="ECO:0000259" key="12">
    <source>
        <dbReference type="Pfam" id="PF00821"/>
    </source>
</evidence>
<comment type="similarity">
    <text evidence="2 11">Belongs to the phosphoenolpyruvate carboxykinase [GTP] family.</text>
</comment>
<feature type="domain" description="Phosphoenolpyruvate carboxykinase C-terminal P-loop" evidence="12">
    <location>
        <begin position="245"/>
        <end position="599"/>
    </location>
</feature>
<feature type="binding site" evidence="11">
    <location>
        <position position="271"/>
    </location>
    <ligand>
        <name>substrate</name>
    </ligand>
</feature>
<gene>
    <name evidence="11" type="primary">pckG</name>
    <name evidence="14" type="ORF">G3446_19150</name>
</gene>
<evidence type="ECO:0000256" key="6">
    <source>
        <dbReference type="ARBA" id="ARBA00022741"/>
    </source>
</evidence>
<keyword evidence="11" id="KW-0963">Cytoplasm</keyword>
<accession>A0A6M0K3J2</accession>
<dbReference type="PROSITE" id="PS00505">
    <property type="entry name" value="PEPCK_GTP"/>
    <property type="match status" value="1"/>
</dbReference>
<dbReference type="Gene3D" id="3.90.228.20">
    <property type="match status" value="1"/>
</dbReference>
<comment type="subcellular location">
    <subcellularLocation>
        <location evidence="11">Cytoplasm</location>
    </subcellularLocation>
</comment>
<dbReference type="SUPFAM" id="SSF68923">
    <property type="entry name" value="PEP carboxykinase N-terminal domain"/>
    <property type="match status" value="1"/>
</dbReference>
<dbReference type="UniPathway" id="UPA00138"/>
<feature type="binding site" evidence="11">
    <location>
        <position position="78"/>
    </location>
    <ligand>
        <name>substrate</name>
    </ligand>
</feature>
<dbReference type="GO" id="GO:0046327">
    <property type="term" value="P:glycerol biosynthetic process from pyruvate"/>
    <property type="evidence" value="ECO:0007669"/>
    <property type="project" value="TreeGrafter"/>
</dbReference>
<comment type="caution">
    <text evidence="14">The sequence shown here is derived from an EMBL/GenBank/DDBJ whole genome shotgun (WGS) entry which is preliminary data.</text>
</comment>
<evidence type="ECO:0000256" key="4">
    <source>
        <dbReference type="ARBA" id="ARBA00022432"/>
    </source>
</evidence>
<keyword evidence="14" id="KW-0670">Pyruvate</keyword>
<feature type="binding site" evidence="11">
    <location>
        <position position="421"/>
    </location>
    <ligand>
        <name>GTP</name>
        <dbReference type="ChEBI" id="CHEBI:37565"/>
    </ligand>
</feature>
<dbReference type="GO" id="GO:0033993">
    <property type="term" value="P:response to lipid"/>
    <property type="evidence" value="ECO:0007669"/>
    <property type="project" value="TreeGrafter"/>
</dbReference>
<keyword evidence="14" id="KW-0808">Transferase</keyword>
<keyword evidence="10 11" id="KW-0456">Lyase</keyword>